<keyword evidence="2" id="KW-1185">Reference proteome</keyword>
<protein>
    <recommendedName>
        <fullName evidence="3">Mobilization protein</fullName>
    </recommendedName>
</protein>
<evidence type="ECO:0000313" key="1">
    <source>
        <dbReference type="EMBL" id="GGE20333.1"/>
    </source>
</evidence>
<sequence length="112" mass="13197">MKSRKLHPDEKRIYEVKVRLNLKEKQKLEGIIRISNVHAPDVFRMLLMKGKLPDAAVPALDIQTYYELRKLAANYNQYVKAIHQSRITNIDWEIAKQLTDLLDIIKNKIRKS</sequence>
<reference evidence="1" key="1">
    <citation type="journal article" date="2014" name="Int. J. Syst. Evol. Microbiol.">
        <title>Complete genome sequence of Corynebacterium casei LMG S-19264T (=DSM 44701T), isolated from a smear-ripened cheese.</title>
        <authorList>
            <consortium name="US DOE Joint Genome Institute (JGI-PGF)"/>
            <person name="Walter F."/>
            <person name="Albersmeier A."/>
            <person name="Kalinowski J."/>
            <person name="Ruckert C."/>
        </authorList>
    </citation>
    <scope>NUCLEOTIDE SEQUENCE</scope>
    <source>
        <strain evidence="1">CGMCC 1.15966</strain>
    </source>
</reference>
<comment type="caution">
    <text evidence="1">The sequence shown here is derived from an EMBL/GenBank/DDBJ whole genome shotgun (WGS) entry which is preliminary data.</text>
</comment>
<evidence type="ECO:0000313" key="2">
    <source>
        <dbReference type="Proteomes" id="UP000614460"/>
    </source>
</evidence>
<organism evidence="1 2">
    <name type="scientific">Sphingobacterium cellulitidis</name>
    <dbReference type="NCBI Taxonomy" id="1768011"/>
    <lineage>
        <taxon>Bacteria</taxon>
        <taxon>Pseudomonadati</taxon>
        <taxon>Bacteroidota</taxon>
        <taxon>Sphingobacteriia</taxon>
        <taxon>Sphingobacteriales</taxon>
        <taxon>Sphingobacteriaceae</taxon>
        <taxon>Sphingobacterium</taxon>
    </lineage>
</organism>
<accession>A0A8H9KXK9</accession>
<name>A0A8H9KXK9_9SPHI</name>
<reference evidence="1" key="2">
    <citation type="submission" date="2020-09" db="EMBL/GenBank/DDBJ databases">
        <authorList>
            <person name="Sun Q."/>
            <person name="Zhou Y."/>
        </authorList>
    </citation>
    <scope>NUCLEOTIDE SEQUENCE</scope>
    <source>
        <strain evidence="1">CGMCC 1.15966</strain>
    </source>
</reference>
<evidence type="ECO:0008006" key="3">
    <source>
        <dbReference type="Google" id="ProtNLM"/>
    </source>
</evidence>
<dbReference type="Proteomes" id="UP000614460">
    <property type="component" value="Unassembled WGS sequence"/>
</dbReference>
<dbReference type="EMBL" id="BMKM01000003">
    <property type="protein sequence ID" value="GGE20333.1"/>
    <property type="molecule type" value="Genomic_DNA"/>
</dbReference>
<proteinExistence type="predicted"/>
<dbReference type="RefSeq" id="WP_182498529.1">
    <property type="nucleotide sequence ID" value="NZ_BMKM01000003.1"/>
</dbReference>
<gene>
    <name evidence="1" type="ORF">GCM10011516_17450</name>
</gene>
<dbReference type="AlphaFoldDB" id="A0A8H9KXK9"/>